<dbReference type="EMBL" id="LNCU01000130">
    <property type="protein sequence ID" value="KWV43942.1"/>
    <property type="molecule type" value="Genomic_DNA"/>
</dbReference>
<dbReference type="SUPFAM" id="SSF56529">
    <property type="entry name" value="FAH"/>
    <property type="match status" value="1"/>
</dbReference>
<dbReference type="InterPro" id="IPR036663">
    <property type="entry name" value="Fumarylacetoacetase_C_sf"/>
</dbReference>
<keyword evidence="2" id="KW-0479">Metal-binding</keyword>
<keyword evidence="5" id="KW-1185">Reference proteome</keyword>
<gene>
    <name evidence="4" type="ORF">AS156_24490</name>
</gene>
<organism evidence="4 5">
    <name type="scientific">Bradyrhizobium macuxiense</name>
    <dbReference type="NCBI Taxonomy" id="1755647"/>
    <lineage>
        <taxon>Bacteria</taxon>
        <taxon>Pseudomonadati</taxon>
        <taxon>Pseudomonadota</taxon>
        <taxon>Alphaproteobacteria</taxon>
        <taxon>Hyphomicrobiales</taxon>
        <taxon>Nitrobacteraceae</taxon>
        <taxon>Bradyrhizobium</taxon>
    </lineage>
</organism>
<dbReference type="GO" id="GO:0046872">
    <property type="term" value="F:metal ion binding"/>
    <property type="evidence" value="ECO:0007669"/>
    <property type="project" value="UniProtKB-KW"/>
</dbReference>
<sequence>MASLRLLAPFEAGSKILAHVVNYYGHDKEAKVKVPAKPFFFQKPSSSVANPGDTIVAHRASNKLDHEVEIGIMIGRVGRSIDAENAFDHVAGYMVLNDVSYRDFQMNDGYPDLNTSYGKNWTQAKGLDAACPMGPVLVLTDELPAPYPLRKQCRVNGKVRQDANSSDMIHKVPALIAEVSKGMTLWPGDVIATGTPAGGGLGDGVWLKPGDVVECEVERLGVLRNVVAADLSD</sequence>
<reference evidence="4 5" key="1">
    <citation type="submission" date="2015-11" db="EMBL/GenBank/DDBJ databases">
        <title>Draft Genome Sequence of the Strain BR 10303 (Bradyrhizobium sp.) isolated from nodules of Centrolobium paraense.</title>
        <authorList>
            <person name="Zelli J.E."/>
            <person name="Simoes-Araujo J.L."/>
            <person name="Barauna A.C."/>
            <person name="Silva K."/>
        </authorList>
    </citation>
    <scope>NUCLEOTIDE SEQUENCE [LARGE SCALE GENOMIC DNA]</scope>
    <source>
        <strain evidence="4 5">BR 10303</strain>
    </source>
</reference>
<dbReference type="InterPro" id="IPR051121">
    <property type="entry name" value="FAH"/>
</dbReference>
<protein>
    <recommendedName>
        <fullName evidence="3">Fumarylacetoacetase-like C-terminal domain-containing protein</fullName>
    </recommendedName>
</protein>
<dbReference type="PANTHER" id="PTHR42796">
    <property type="entry name" value="FUMARYLACETOACETATE HYDROLASE DOMAIN-CONTAINING PROTEIN 2A-RELATED"/>
    <property type="match status" value="1"/>
</dbReference>
<evidence type="ECO:0000256" key="2">
    <source>
        <dbReference type="ARBA" id="ARBA00022723"/>
    </source>
</evidence>
<evidence type="ECO:0000259" key="3">
    <source>
        <dbReference type="Pfam" id="PF01557"/>
    </source>
</evidence>
<evidence type="ECO:0000313" key="5">
    <source>
        <dbReference type="Proteomes" id="UP000057737"/>
    </source>
</evidence>
<dbReference type="Pfam" id="PF01557">
    <property type="entry name" value="FAA_hydrolase"/>
    <property type="match status" value="1"/>
</dbReference>
<dbReference type="GO" id="GO:0044281">
    <property type="term" value="P:small molecule metabolic process"/>
    <property type="evidence" value="ECO:0007669"/>
    <property type="project" value="UniProtKB-ARBA"/>
</dbReference>
<accession>A0A120FG71</accession>
<dbReference type="PANTHER" id="PTHR42796:SF4">
    <property type="entry name" value="FUMARYLACETOACETATE HYDROLASE DOMAIN-CONTAINING PROTEIN 2A"/>
    <property type="match status" value="1"/>
</dbReference>
<feature type="domain" description="Fumarylacetoacetase-like C-terminal" evidence="3">
    <location>
        <begin position="15"/>
        <end position="227"/>
    </location>
</feature>
<dbReference type="InterPro" id="IPR011234">
    <property type="entry name" value="Fumarylacetoacetase-like_C"/>
</dbReference>
<evidence type="ECO:0000256" key="1">
    <source>
        <dbReference type="ARBA" id="ARBA00010211"/>
    </source>
</evidence>
<dbReference type="AlphaFoldDB" id="A0A120FG71"/>
<comment type="similarity">
    <text evidence="1">Belongs to the FAH family.</text>
</comment>
<name>A0A120FG71_9BRAD</name>
<evidence type="ECO:0000313" key="4">
    <source>
        <dbReference type="EMBL" id="KWV43942.1"/>
    </source>
</evidence>
<dbReference type="Gene3D" id="3.90.850.10">
    <property type="entry name" value="Fumarylacetoacetase-like, C-terminal domain"/>
    <property type="match status" value="1"/>
</dbReference>
<dbReference type="GO" id="GO:0003824">
    <property type="term" value="F:catalytic activity"/>
    <property type="evidence" value="ECO:0007669"/>
    <property type="project" value="InterPro"/>
</dbReference>
<comment type="caution">
    <text evidence="4">The sequence shown here is derived from an EMBL/GenBank/DDBJ whole genome shotgun (WGS) entry which is preliminary data.</text>
</comment>
<proteinExistence type="inferred from homology"/>
<dbReference type="Proteomes" id="UP000057737">
    <property type="component" value="Unassembled WGS sequence"/>
</dbReference>